<sequence>MESSSKESKNVVKNTRFDLPEVLKPSSQKNLFEHQTLKFISYRVEAKVEFNKAQRESRDPLKL</sequence>
<dbReference type="Proteomes" id="UP000285326">
    <property type="component" value="Unassembled WGS sequence"/>
</dbReference>
<name>A0A420IRJ9_9PEZI</name>
<dbReference type="AlphaFoldDB" id="A0A420IRJ9"/>
<proteinExistence type="predicted"/>
<accession>A0A420IRJ9</accession>
<evidence type="ECO:0000313" key="2">
    <source>
        <dbReference type="Proteomes" id="UP000285326"/>
    </source>
</evidence>
<evidence type="ECO:0000313" key="1">
    <source>
        <dbReference type="EMBL" id="RKF77142.1"/>
    </source>
</evidence>
<dbReference type="EMBL" id="MCBS01022203">
    <property type="protein sequence ID" value="RKF77142.1"/>
    <property type="molecule type" value="Genomic_DNA"/>
</dbReference>
<reference evidence="1 2" key="1">
    <citation type="journal article" date="2018" name="BMC Genomics">
        <title>Comparative genome analyses reveal sequence features reflecting distinct modes of host-adaptation between dicot and monocot powdery mildew.</title>
        <authorList>
            <person name="Wu Y."/>
            <person name="Ma X."/>
            <person name="Pan Z."/>
            <person name="Kale S.D."/>
            <person name="Song Y."/>
            <person name="King H."/>
            <person name="Zhang Q."/>
            <person name="Presley C."/>
            <person name="Deng X."/>
            <person name="Wei C.I."/>
            <person name="Xiao S."/>
        </authorList>
    </citation>
    <scope>NUCLEOTIDE SEQUENCE [LARGE SCALE GENOMIC DNA]</scope>
    <source>
        <strain evidence="1">UMSG1</strain>
    </source>
</reference>
<protein>
    <submittedName>
        <fullName evidence="1">Uncharacterized protein</fullName>
    </submittedName>
</protein>
<comment type="caution">
    <text evidence="1">The sequence shown here is derived from an EMBL/GenBank/DDBJ whole genome shotgun (WGS) entry which is preliminary data.</text>
</comment>
<gene>
    <name evidence="1" type="ORF">GcM1_222074b</name>
</gene>
<organism evidence="1 2">
    <name type="scientific">Golovinomyces cichoracearum</name>
    <dbReference type="NCBI Taxonomy" id="62708"/>
    <lineage>
        <taxon>Eukaryota</taxon>
        <taxon>Fungi</taxon>
        <taxon>Dikarya</taxon>
        <taxon>Ascomycota</taxon>
        <taxon>Pezizomycotina</taxon>
        <taxon>Leotiomycetes</taxon>
        <taxon>Erysiphales</taxon>
        <taxon>Erysiphaceae</taxon>
        <taxon>Golovinomyces</taxon>
    </lineage>
</organism>